<dbReference type="AlphaFoldDB" id="A0A139Y1E8"/>
<dbReference type="VEuPathDB" id="ToxoDB:TGARI_210470B"/>
<name>A0A139Y1E8_TOXGO</name>
<sequence>ACEEHIDSRKSLPLSETTPDFGTYYPLPIPLLWLHILRSAQKLGIKNITKICWEKLWSLFCETTRVSPTASGHTLCHFKPFIAERQSPYVLDALAQAICAKYARVPLNTSLSGSQQEGRREQERRQHRASRVLIAVEASSIACNYTYLFCAVAAYDALLRPLLCLHTLPPFLLDGLVKCFVAMEGVPRTAWHPRGRALFGLLTSRLLLIQTQSLQARRPRRARERDKEERRAKKKRSGERITPKRKKGERRTVSEGPTKAATDDDAQTAHTRREDVPQIGRQ</sequence>
<proteinExistence type="predicted"/>
<evidence type="ECO:0000313" key="2">
    <source>
        <dbReference type="EMBL" id="KYF44884.1"/>
    </source>
</evidence>
<accession>A0A139Y1E8</accession>
<comment type="caution">
    <text evidence="2">The sequence shown here is derived from an EMBL/GenBank/DDBJ whole genome shotgun (WGS) entry which is preliminary data.</text>
</comment>
<feature type="region of interest" description="Disordered" evidence="1">
    <location>
        <begin position="213"/>
        <end position="282"/>
    </location>
</feature>
<reference evidence="2 3" key="1">
    <citation type="journal article" date="2016" name="Nat. Commun.">
        <title>Local admixture of amplified and diversified secreted pathogenesis determinants shapes mosaic Toxoplasma gondii genomes.</title>
        <authorList>
            <person name="Lorenzi H."/>
            <person name="Khan A."/>
            <person name="Behnke M.S."/>
            <person name="Namasivayam S."/>
            <person name="Swapna L.S."/>
            <person name="Hadjithomas M."/>
            <person name="Karamycheva S."/>
            <person name="Pinney D."/>
            <person name="Brunk B.P."/>
            <person name="Ajioka J.W."/>
            <person name="Ajzenberg D."/>
            <person name="Boothroyd J.C."/>
            <person name="Boyle J.P."/>
            <person name="Darde M.L."/>
            <person name="Diaz-Miranda M.A."/>
            <person name="Dubey J.P."/>
            <person name="Fritz H.M."/>
            <person name="Gennari S.M."/>
            <person name="Gregory B.D."/>
            <person name="Kim K."/>
            <person name="Saeij J.P."/>
            <person name="Su C."/>
            <person name="White M.W."/>
            <person name="Zhu X.Q."/>
            <person name="Howe D.K."/>
            <person name="Rosenthal B.M."/>
            <person name="Grigg M.E."/>
            <person name="Parkinson J."/>
            <person name="Liu L."/>
            <person name="Kissinger J.C."/>
            <person name="Roos D.S."/>
            <person name="Sibley L.D."/>
        </authorList>
    </citation>
    <scope>NUCLEOTIDE SEQUENCE [LARGE SCALE GENOMIC DNA]</scope>
    <source>
        <strain evidence="2 3">ARI</strain>
    </source>
</reference>
<gene>
    <name evidence="2" type="ORF">TGARI_210470B</name>
</gene>
<evidence type="ECO:0000313" key="3">
    <source>
        <dbReference type="Proteomes" id="UP000074247"/>
    </source>
</evidence>
<feature type="compositionally biased region" description="Basic residues" evidence="1">
    <location>
        <begin position="232"/>
        <end position="249"/>
    </location>
</feature>
<dbReference type="Proteomes" id="UP000074247">
    <property type="component" value="Unassembled WGS sequence"/>
</dbReference>
<dbReference type="EMBL" id="AGQS02004256">
    <property type="protein sequence ID" value="KYF44884.1"/>
    <property type="molecule type" value="Genomic_DNA"/>
</dbReference>
<evidence type="ECO:0000256" key="1">
    <source>
        <dbReference type="SAM" id="MobiDB-lite"/>
    </source>
</evidence>
<protein>
    <submittedName>
        <fullName evidence="2">Uncharacterized protein</fullName>
    </submittedName>
</protein>
<organism evidence="2 3">
    <name type="scientific">Toxoplasma gondii ARI</name>
    <dbReference type="NCBI Taxonomy" id="1074872"/>
    <lineage>
        <taxon>Eukaryota</taxon>
        <taxon>Sar</taxon>
        <taxon>Alveolata</taxon>
        <taxon>Apicomplexa</taxon>
        <taxon>Conoidasida</taxon>
        <taxon>Coccidia</taxon>
        <taxon>Eucoccidiorida</taxon>
        <taxon>Eimeriorina</taxon>
        <taxon>Sarcocystidae</taxon>
        <taxon>Toxoplasma</taxon>
    </lineage>
</organism>
<feature type="non-terminal residue" evidence="2">
    <location>
        <position position="1"/>
    </location>
</feature>